<keyword evidence="9" id="KW-1185">Reference proteome</keyword>
<evidence type="ECO:0000256" key="3">
    <source>
        <dbReference type="SAM" id="Phobius"/>
    </source>
</evidence>
<evidence type="ECO:0000313" key="9">
    <source>
        <dbReference type="Proteomes" id="UP000251889"/>
    </source>
</evidence>
<dbReference type="InterPro" id="IPR058791">
    <property type="entry name" value="3HB_CusB"/>
</dbReference>
<dbReference type="PANTHER" id="PTHR30097">
    <property type="entry name" value="CATION EFFLUX SYSTEM PROTEIN CUSB"/>
    <property type="match status" value="1"/>
</dbReference>
<feature type="compositionally biased region" description="Low complexity" evidence="2">
    <location>
        <begin position="253"/>
        <end position="278"/>
    </location>
</feature>
<dbReference type="AlphaFoldDB" id="A0A364Y6N3"/>
<evidence type="ECO:0000259" key="5">
    <source>
        <dbReference type="Pfam" id="PF25869"/>
    </source>
</evidence>
<keyword evidence="3" id="KW-0812">Transmembrane</keyword>
<dbReference type="Pfam" id="PF19335">
    <property type="entry name" value="HMBD"/>
    <property type="match status" value="1"/>
</dbReference>
<dbReference type="Gene3D" id="2.40.30.170">
    <property type="match status" value="1"/>
</dbReference>
<dbReference type="Pfam" id="PF25869">
    <property type="entry name" value="3HB_CusB"/>
    <property type="match status" value="1"/>
</dbReference>
<dbReference type="EMBL" id="QMFY01000002">
    <property type="protein sequence ID" value="RAW02067.1"/>
    <property type="molecule type" value="Genomic_DNA"/>
</dbReference>
<accession>A0A364Y6N3</accession>
<name>A0A364Y6N3_9BACT</name>
<dbReference type="Proteomes" id="UP000251889">
    <property type="component" value="Unassembled WGS sequence"/>
</dbReference>
<dbReference type="InterPro" id="IPR045800">
    <property type="entry name" value="HMBD"/>
</dbReference>
<reference evidence="8 9" key="1">
    <citation type="submission" date="2018-06" db="EMBL/GenBank/DDBJ databases">
        <title>Chryseolinea flavus sp. nov., a member of the phylum Bacteroidetes isolated from soil.</title>
        <authorList>
            <person name="Li Y."/>
            <person name="Wang J."/>
        </authorList>
    </citation>
    <scope>NUCLEOTIDE SEQUENCE [LARGE SCALE GENOMIC DNA]</scope>
    <source>
        <strain evidence="8 9">SDU1-6</strain>
    </source>
</reference>
<evidence type="ECO:0000313" key="8">
    <source>
        <dbReference type="EMBL" id="RAW02067.1"/>
    </source>
</evidence>
<dbReference type="GO" id="GO:0015679">
    <property type="term" value="P:plasma membrane copper ion transport"/>
    <property type="evidence" value="ECO:0007669"/>
    <property type="project" value="TreeGrafter"/>
</dbReference>
<dbReference type="Pfam" id="PF25975">
    <property type="entry name" value="CzcB_C"/>
    <property type="match status" value="1"/>
</dbReference>
<gene>
    <name evidence="8" type="ORF">DQQ10_05815</name>
</gene>
<keyword evidence="1" id="KW-0813">Transport</keyword>
<keyword evidence="3" id="KW-1133">Transmembrane helix</keyword>
<organism evidence="8 9">
    <name type="scientific">Pseudochryseolinea flava</name>
    <dbReference type="NCBI Taxonomy" id="2059302"/>
    <lineage>
        <taxon>Bacteria</taxon>
        <taxon>Pseudomonadati</taxon>
        <taxon>Bacteroidota</taxon>
        <taxon>Cytophagia</taxon>
        <taxon>Cytophagales</taxon>
        <taxon>Fulvivirgaceae</taxon>
        <taxon>Pseudochryseolinea</taxon>
    </lineage>
</organism>
<keyword evidence="3" id="KW-0472">Membrane</keyword>
<proteinExistence type="predicted"/>
<dbReference type="GO" id="GO:0046914">
    <property type="term" value="F:transition metal ion binding"/>
    <property type="evidence" value="ECO:0007669"/>
    <property type="project" value="TreeGrafter"/>
</dbReference>
<sequence length="457" mass="50095">MKRNWRDKRKVASHKLQAAILAVKSQISILKFKVIVALLVVLIACTKDNNAHEHDTYTCPMHPTVISDRPASCPVCGMDLVRKARAGEEVEITEDLSKLLKSPNETVVASIKTIKGEYKSMHISSEAQGIVTYDTRSIYTIPTRIAGRLEKVFLKYPFQQIRKGQKVAEIYSPELLTAQRELLFLLENDSENQSLIQSAKERLRLLGATDTQINELIKGKEPKNTFTIYSPYDGYVIADTQQNPVAPMTAQVGSASSGGMSDGMAGSSSTSPPSASGTNSAISSGDQLIREGSYANAGQTLFKIVNPSALRVELNIASSLAGAVTKGSRVSLDFGNEHAEEGTVDFVQPFFNDGQEFLTVRVYTKNTDRLHIGHLVKSVIENKAVEALWVPKEAVLHLGVDDIVFVKEKNVFKPKKVVTGIRTDNHVEIKQGLSSADDIASNGQYLVDSESFIKINK</sequence>
<dbReference type="InterPro" id="IPR058649">
    <property type="entry name" value="CzcB_C"/>
</dbReference>
<evidence type="ECO:0000259" key="6">
    <source>
        <dbReference type="Pfam" id="PF25919"/>
    </source>
</evidence>
<dbReference type="Pfam" id="PF25919">
    <property type="entry name" value="BSH_CusB"/>
    <property type="match status" value="1"/>
</dbReference>
<protein>
    <submittedName>
        <fullName evidence="8">RND transporter</fullName>
    </submittedName>
</protein>
<dbReference type="RefSeq" id="WP_112745890.1">
    <property type="nucleotide sequence ID" value="NZ_QMFY01000002.1"/>
</dbReference>
<dbReference type="OrthoDB" id="9806939at2"/>
<dbReference type="GO" id="GO:0060003">
    <property type="term" value="P:copper ion export"/>
    <property type="evidence" value="ECO:0007669"/>
    <property type="project" value="TreeGrafter"/>
</dbReference>
<dbReference type="Gene3D" id="6.10.140.730">
    <property type="match status" value="1"/>
</dbReference>
<feature type="transmembrane region" description="Helical" evidence="3">
    <location>
        <begin position="21"/>
        <end position="44"/>
    </location>
</feature>
<evidence type="ECO:0000256" key="1">
    <source>
        <dbReference type="ARBA" id="ARBA00022448"/>
    </source>
</evidence>
<evidence type="ECO:0000256" key="2">
    <source>
        <dbReference type="SAM" id="MobiDB-lite"/>
    </source>
</evidence>
<dbReference type="InterPro" id="IPR058790">
    <property type="entry name" value="BSH_CusB"/>
</dbReference>
<feature type="domain" description="CusB-like three alpha-helical bundle" evidence="5">
    <location>
        <begin position="174"/>
        <end position="222"/>
    </location>
</feature>
<dbReference type="InterPro" id="IPR051909">
    <property type="entry name" value="MFP_Cation_Efflux"/>
</dbReference>
<feature type="domain" description="Heavy metal binding" evidence="4">
    <location>
        <begin position="57"/>
        <end position="81"/>
    </location>
</feature>
<feature type="domain" description="CzcB-like C-terminal circularly permuted SH3-like" evidence="7">
    <location>
        <begin position="390"/>
        <end position="446"/>
    </location>
</feature>
<dbReference type="PANTHER" id="PTHR30097:SF4">
    <property type="entry name" value="SLR6042 PROTEIN"/>
    <property type="match status" value="1"/>
</dbReference>
<evidence type="ECO:0000259" key="4">
    <source>
        <dbReference type="Pfam" id="PF19335"/>
    </source>
</evidence>
<evidence type="ECO:0000259" key="7">
    <source>
        <dbReference type="Pfam" id="PF25975"/>
    </source>
</evidence>
<comment type="caution">
    <text evidence="8">The sequence shown here is derived from an EMBL/GenBank/DDBJ whole genome shotgun (WGS) entry which is preliminary data.</text>
</comment>
<dbReference type="GO" id="GO:0030288">
    <property type="term" value="C:outer membrane-bounded periplasmic space"/>
    <property type="evidence" value="ECO:0007669"/>
    <property type="project" value="TreeGrafter"/>
</dbReference>
<feature type="domain" description="CusB-like barrel-sandwich hybrid" evidence="6">
    <location>
        <begin position="140"/>
        <end position="236"/>
    </location>
</feature>
<dbReference type="Gene3D" id="2.40.420.20">
    <property type="match status" value="1"/>
</dbReference>
<feature type="region of interest" description="Disordered" evidence="2">
    <location>
        <begin position="250"/>
        <end position="283"/>
    </location>
</feature>